<feature type="domain" description="DUF4143" evidence="2">
    <location>
        <begin position="221"/>
        <end position="360"/>
    </location>
</feature>
<dbReference type="PANTHER" id="PTHR33295">
    <property type="entry name" value="ATPASE"/>
    <property type="match status" value="1"/>
</dbReference>
<keyword evidence="4" id="KW-1185">Reference proteome</keyword>
<geneLocation type="plasmid" evidence="4">
    <name>pinbov266</name>
</geneLocation>
<name>A0A317FW53_BUTFI</name>
<dbReference type="RefSeq" id="WP_110074406.1">
    <property type="nucleotide sequence ID" value="NZ_CM009897.1"/>
</dbReference>
<evidence type="ECO:0000313" key="4">
    <source>
        <dbReference type="Proteomes" id="UP000245488"/>
    </source>
</evidence>
<dbReference type="Proteomes" id="UP000245488">
    <property type="component" value="Plasmid pINBov266"/>
</dbReference>
<gene>
    <name evidence="3" type="ORF">CPT75_00335</name>
</gene>
<dbReference type="InterPro" id="IPR027417">
    <property type="entry name" value="P-loop_NTPase"/>
</dbReference>
<dbReference type="Pfam" id="PF13635">
    <property type="entry name" value="DUF4143"/>
    <property type="match status" value="1"/>
</dbReference>
<dbReference type="Pfam" id="PF13173">
    <property type="entry name" value="AAA_14"/>
    <property type="match status" value="1"/>
</dbReference>
<evidence type="ECO:0000259" key="2">
    <source>
        <dbReference type="Pfam" id="PF13635"/>
    </source>
</evidence>
<comment type="caution">
    <text evidence="3">The sequence shown here is derived from an EMBL/GenBank/DDBJ whole genome shotgun (WGS) entry which is preliminary data.</text>
</comment>
<organism evidence="3 4">
    <name type="scientific">Butyrivibrio fibrisolvens</name>
    <dbReference type="NCBI Taxonomy" id="831"/>
    <lineage>
        <taxon>Bacteria</taxon>
        <taxon>Bacillati</taxon>
        <taxon>Bacillota</taxon>
        <taxon>Clostridia</taxon>
        <taxon>Lachnospirales</taxon>
        <taxon>Lachnospiraceae</taxon>
        <taxon>Butyrivibrio</taxon>
    </lineage>
</organism>
<feature type="domain" description="AAA" evidence="1">
    <location>
        <begin position="35"/>
        <end position="162"/>
    </location>
</feature>
<dbReference type="EMBL" id="NXNG01000002">
    <property type="protein sequence ID" value="PWT25868.1"/>
    <property type="molecule type" value="Genomic_DNA"/>
</dbReference>
<dbReference type="InterPro" id="IPR025420">
    <property type="entry name" value="DUF4143"/>
</dbReference>
<keyword evidence="3" id="KW-0614">Plasmid</keyword>
<evidence type="ECO:0000313" key="3">
    <source>
        <dbReference type="EMBL" id="PWT25868.1"/>
    </source>
</evidence>
<dbReference type="SUPFAM" id="SSF52540">
    <property type="entry name" value="P-loop containing nucleoside triphosphate hydrolases"/>
    <property type="match status" value="1"/>
</dbReference>
<proteinExistence type="predicted"/>
<dbReference type="InterPro" id="IPR041682">
    <property type="entry name" value="AAA_14"/>
</dbReference>
<dbReference type="AlphaFoldDB" id="A0A317FW53"/>
<evidence type="ECO:0000259" key="1">
    <source>
        <dbReference type="Pfam" id="PF13173"/>
    </source>
</evidence>
<protein>
    <submittedName>
        <fullName evidence="3">ATPase</fullName>
    </submittedName>
</protein>
<sequence>MNHNILKQVIFDQIEVIQNAEIIPRDYFFEKNVNYVLVGLRRSGKSTLLYKIARELVAEGCDWSQIIYVNFEDDRLLGFTKEDFNDVVETAYELSDAKNIYFFFDEIQIIDGWEHFARRMADQKRHVYITGSNAKMLSSEMARVLGGRYIPKMIMPFSFSEALDFQKIAHNEAALLATAKAAKIKRACQEYIAGGGLPDALLLKNKREYIKSVYEKVLLGDIIEREQVKNKMALRLMVKKIAETVMHEISFNTLSGNIKATGIKTSTDSMIDYTSHAENAYLIFRTRNYVSKFAEKESTPRFYFYDNGILSLFLVDKPSALLENAVGICLKRKYEDGVYYFKSNQTGIDIDFYIPEEGMAVQVAYALGDAQERETKSLVSLAQKTEGVKRLVIVTSEEERTLEIDGYVIEVIPVYKFLLSVYRNVST</sequence>
<accession>A0A317FW53</accession>
<reference evidence="3 4" key="1">
    <citation type="submission" date="2017-09" db="EMBL/GenBank/DDBJ databases">
        <title>High-quality draft genome sequence of Butyrivibrio fibrisolvens INBov1, isolated from cow rumen.</title>
        <authorList>
            <person name="Rodriguez Hernaez J."/>
            <person name="Rivarola M."/>
            <person name="Paniego N."/>
            <person name="Cravero S."/>
            <person name="Ceron Cucchi M."/>
            <person name="Martinez M.C."/>
        </authorList>
    </citation>
    <scope>NUCLEOTIDE SEQUENCE [LARGE SCALE GENOMIC DNA]</scope>
    <source>
        <strain evidence="3 4">INBov1</strain>
        <plasmid evidence="4">pinbov266</plasmid>
    </source>
</reference>
<dbReference type="PANTHER" id="PTHR33295:SF8">
    <property type="entry name" value="AAA+ ATPASE DOMAIN-CONTAINING PROTEIN"/>
    <property type="match status" value="1"/>
</dbReference>